<evidence type="ECO:0000256" key="11">
    <source>
        <dbReference type="PIRSR" id="PIRSR000808-1"/>
    </source>
</evidence>
<feature type="domain" description="Galactose-1-phosphate uridyl transferase N-terminal" evidence="14">
    <location>
        <begin position="10"/>
        <end position="182"/>
    </location>
</feature>
<dbReference type="GO" id="GO:0033499">
    <property type="term" value="P:galactose catabolic process via UDP-galactose, Leloir pathway"/>
    <property type="evidence" value="ECO:0007669"/>
    <property type="project" value="TreeGrafter"/>
</dbReference>
<accession>A0AAN4ZLF1</accession>
<dbReference type="InterPro" id="IPR001937">
    <property type="entry name" value="GalP_UDPtransf1"/>
</dbReference>
<evidence type="ECO:0000259" key="14">
    <source>
        <dbReference type="Pfam" id="PF01087"/>
    </source>
</evidence>
<dbReference type="InterPro" id="IPR036265">
    <property type="entry name" value="HIT-like_sf"/>
</dbReference>
<sequence length="358" mass="41366">FVSVQMSEERKGNNYRRYNPLLDEWVIVAANRVSRPWQGASTDSSKATSFQSSTTLNPLAPGGMRSNGQMTPLYESVFVFDNDFPSFTNYDVEASESLDDDLFRQHSIRGECRVICYHPNSEKSIALMDDKETLAVVRLWMMQFAELAPKWKWVQIFENRGAAVGCSNSHPHGQIWAGDFLPNLPQRKDDNQRKYYEKHGRPLLVDYIEKEEKKGERVVLINDHWIVVVPFWALWPYETMVIPRRPVKRLSQLTEDEQVSLAEILRRLMTKYDNIFRCAFPFAMGWLGAPTGSELGEGKDDYSHWQLHLVVHPPLLRSSTVPKYMAGYEILAEPQRDITAEMAAKTIRDQSEVHYTKE</sequence>
<evidence type="ECO:0000256" key="3">
    <source>
        <dbReference type="ARBA" id="ARBA00004947"/>
    </source>
</evidence>
<dbReference type="NCBIfam" id="NF008724">
    <property type="entry name" value="PRK11720.1"/>
    <property type="match status" value="1"/>
</dbReference>
<dbReference type="InterPro" id="IPR005850">
    <property type="entry name" value="GalP_Utransf_C"/>
</dbReference>
<feature type="active site" description="Tele-UMP-histidine intermediate" evidence="11">
    <location>
        <position position="172"/>
    </location>
</feature>
<evidence type="ECO:0000256" key="4">
    <source>
        <dbReference type="ARBA" id="ARBA00010951"/>
    </source>
</evidence>
<dbReference type="PANTHER" id="PTHR11943">
    <property type="entry name" value="GALACTOSE-1-PHOSPHATE URIDYLYLTRANSFERASE"/>
    <property type="match status" value="1"/>
</dbReference>
<evidence type="ECO:0000313" key="16">
    <source>
        <dbReference type="EMBL" id="GMR43432.1"/>
    </source>
</evidence>
<dbReference type="PANTHER" id="PTHR11943:SF1">
    <property type="entry name" value="GALACTOSE-1-PHOSPHATE URIDYLYLTRANSFERASE"/>
    <property type="match status" value="1"/>
</dbReference>
<dbReference type="Pfam" id="PF01087">
    <property type="entry name" value="GalP_UDP_transf"/>
    <property type="match status" value="1"/>
</dbReference>
<keyword evidence="17" id="KW-1185">Reference proteome</keyword>
<keyword evidence="9 12" id="KW-0299">Galactose metabolism</keyword>
<comment type="cofactor">
    <cofactor evidence="2">
        <name>Zn(2+)</name>
        <dbReference type="ChEBI" id="CHEBI:29105"/>
    </cofactor>
</comment>
<dbReference type="PIRSF" id="PIRSF000808">
    <property type="entry name" value="GalT"/>
    <property type="match status" value="1"/>
</dbReference>
<dbReference type="InterPro" id="IPR019779">
    <property type="entry name" value="GalP_UDPtransf1_His-AS"/>
</dbReference>
<evidence type="ECO:0000256" key="13">
    <source>
        <dbReference type="SAM" id="MobiDB-lite"/>
    </source>
</evidence>
<gene>
    <name evidence="16" type="ORF">PMAYCL1PPCAC_13627</name>
</gene>
<comment type="caution">
    <text evidence="16">The sequence shown here is derived from an EMBL/GenBank/DDBJ whole genome shotgun (WGS) entry which is preliminary data.</text>
</comment>
<dbReference type="CDD" id="cd00608">
    <property type="entry name" value="GalT"/>
    <property type="match status" value="1"/>
</dbReference>
<comment type="pathway">
    <text evidence="3 12">Carbohydrate metabolism; galactose metabolism.</text>
</comment>
<name>A0AAN4ZLF1_9BILA</name>
<feature type="region of interest" description="Disordered" evidence="13">
    <location>
        <begin position="37"/>
        <end position="64"/>
    </location>
</feature>
<evidence type="ECO:0000256" key="5">
    <source>
        <dbReference type="ARBA" id="ARBA00022679"/>
    </source>
</evidence>
<dbReference type="Gene3D" id="3.30.428.10">
    <property type="entry name" value="HIT-like"/>
    <property type="match status" value="2"/>
</dbReference>
<evidence type="ECO:0000256" key="7">
    <source>
        <dbReference type="ARBA" id="ARBA00022723"/>
    </source>
</evidence>
<dbReference type="InterPro" id="IPR005849">
    <property type="entry name" value="GalP_Utransf_N"/>
</dbReference>
<dbReference type="SUPFAM" id="SSF54197">
    <property type="entry name" value="HIT-like"/>
    <property type="match status" value="2"/>
</dbReference>
<dbReference type="GO" id="GO:0008270">
    <property type="term" value="F:zinc ion binding"/>
    <property type="evidence" value="ECO:0007669"/>
    <property type="project" value="InterPro"/>
</dbReference>
<organism evidence="16 17">
    <name type="scientific">Pristionchus mayeri</name>
    <dbReference type="NCBI Taxonomy" id="1317129"/>
    <lineage>
        <taxon>Eukaryota</taxon>
        <taxon>Metazoa</taxon>
        <taxon>Ecdysozoa</taxon>
        <taxon>Nematoda</taxon>
        <taxon>Chromadorea</taxon>
        <taxon>Rhabditida</taxon>
        <taxon>Rhabditina</taxon>
        <taxon>Diplogasteromorpha</taxon>
        <taxon>Diplogasteroidea</taxon>
        <taxon>Neodiplogasteridae</taxon>
        <taxon>Pristionchus</taxon>
    </lineage>
</organism>
<comment type="similarity">
    <text evidence="4 12">Belongs to the galactose-1-phosphate uridylyltransferase type 1 family.</text>
</comment>
<dbReference type="FunFam" id="3.30.428.10:FF:000001">
    <property type="entry name" value="Galactose-1-phosphate uridylyltransferase"/>
    <property type="match status" value="1"/>
</dbReference>
<evidence type="ECO:0000256" key="1">
    <source>
        <dbReference type="ARBA" id="ARBA00001107"/>
    </source>
</evidence>
<dbReference type="NCBIfam" id="TIGR00209">
    <property type="entry name" value="galT_1"/>
    <property type="match status" value="1"/>
</dbReference>
<evidence type="ECO:0000313" key="17">
    <source>
        <dbReference type="Proteomes" id="UP001328107"/>
    </source>
</evidence>
<dbReference type="GO" id="GO:0008108">
    <property type="term" value="F:UDP-glucose:hexose-1-phosphate uridylyltransferase activity"/>
    <property type="evidence" value="ECO:0007669"/>
    <property type="project" value="UniProtKB-EC"/>
</dbReference>
<dbReference type="AlphaFoldDB" id="A0AAN4ZLF1"/>
<keyword evidence="5 12" id="KW-0808">Transferase</keyword>
<evidence type="ECO:0000256" key="9">
    <source>
        <dbReference type="ARBA" id="ARBA00023144"/>
    </source>
</evidence>
<evidence type="ECO:0000256" key="10">
    <source>
        <dbReference type="ARBA" id="ARBA00023277"/>
    </source>
</evidence>
<protein>
    <recommendedName>
        <fullName evidence="12">Galactose-1-phosphate uridylyltransferase</fullName>
        <ecNumber evidence="12">2.7.7.12</ecNumber>
    </recommendedName>
</protein>
<dbReference type="EC" id="2.7.7.12" evidence="12"/>
<evidence type="ECO:0000256" key="8">
    <source>
        <dbReference type="ARBA" id="ARBA00022833"/>
    </source>
</evidence>
<dbReference type="Proteomes" id="UP001328107">
    <property type="component" value="Unassembled WGS sequence"/>
</dbReference>
<reference evidence="17" key="1">
    <citation type="submission" date="2022-10" db="EMBL/GenBank/DDBJ databases">
        <title>Genome assembly of Pristionchus species.</title>
        <authorList>
            <person name="Yoshida K."/>
            <person name="Sommer R.J."/>
        </authorList>
    </citation>
    <scope>NUCLEOTIDE SEQUENCE [LARGE SCALE GENOMIC DNA]</scope>
    <source>
        <strain evidence="17">RS5460</strain>
    </source>
</reference>
<evidence type="ECO:0000256" key="6">
    <source>
        <dbReference type="ARBA" id="ARBA00022695"/>
    </source>
</evidence>
<comment type="catalytic activity">
    <reaction evidence="1 12">
        <text>alpha-D-galactose 1-phosphate + UDP-alpha-D-glucose = alpha-D-glucose 1-phosphate + UDP-alpha-D-galactose</text>
        <dbReference type="Rhea" id="RHEA:13989"/>
        <dbReference type="ChEBI" id="CHEBI:58336"/>
        <dbReference type="ChEBI" id="CHEBI:58601"/>
        <dbReference type="ChEBI" id="CHEBI:58885"/>
        <dbReference type="ChEBI" id="CHEBI:66914"/>
        <dbReference type="EC" id="2.7.7.12"/>
    </reaction>
</comment>
<keyword evidence="7 12" id="KW-0479">Metal-binding</keyword>
<evidence type="ECO:0000256" key="2">
    <source>
        <dbReference type="ARBA" id="ARBA00001947"/>
    </source>
</evidence>
<evidence type="ECO:0000256" key="12">
    <source>
        <dbReference type="RuleBase" id="RU000506"/>
    </source>
</evidence>
<dbReference type="EMBL" id="BTRK01000003">
    <property type="protein sequence ID" value="GMR43432.1"/>
    <property type="molecule type" value="Genomic_DNA"/>
</dbReference>
<proteinExistence type="inferred from homology"/>
<keyword evidence="10 12" id="KW-0119">Carbohydrate metabolism</keyword>
<dbReference type="Pfam" id="PF02744">
    <property type="entry name" value="GalP_UDP_tr_C"/>
    <property type="match status" value="1"/>
</dbReference>
<feature type="domain" description="Galactose-1-phosphate uridyl transferase C-terminal" evidence="15">
    <location>
        <begin position="189"/>
        <end position="357"/>
    </location>
</feature>
<dbReference type="GO" id="GO:0005737">
    <property type="term" value="C:cytoplasm"/>
    <property type="evidence" value="ECO:0007669"/>
    <property type="project" value="TreeGrafter"/>
</dbReference>
<feature type="compositionally biased region" description="Polar residues" evidence="13">
    <location>
        <begin position="39"/>
        <end position="57"/>
    </location>
</feature>
<dbReference type="PROSITE" id="PS00117">
    <property type="entry name" value="GAL_P_UDP_TRANSF_I"/>
    <property type="match status" value="1"/>
</dbReference>
<evidence type="ECO:0000259" key="15">
    <source>
        <dbReference type="Pfam" id="PF02744"/>
    </source>
</evidence>
<feature type="non-terminal residue" evidence="16">
    <location>
        <position position="1"/>
    </location>
</feature>
<keyword evidence="6 12" id="KW-0548">Nucleotidyltransferase</keyword>
<keyword evidence="8" id="KW-0862">Zinc</keyword>